<organism evidence="1 2">
    <name type="scientific">Aspergillus sydowii CBS 593.65</name>
    <dbReference type="NCBI Taxonomy" id="1036612"/>
    <lineage>
        <taxon>Eukaryota</taxon>
        <taxon>Fungi</taxon>
        <taxon>Dikarya</taxon>
        <taxon>Ascomycota</taxon>
        <taxon>Pezizomycotina</taxon>
        <taxon>Eurotiomycetes</taxon>
        <taxon>Eurotiomycetidae</taxon>
        <taxon>Eurotiales</taxon>
        <taxon>Aspergillaceae</taxon>
        <taxon>Aspergillus</taxon>
        <taxon>Aspergillus subgen. Nidulantes</taxon>
    </lineage>
</organism>
<dbReference type="AlphaFoldDB" id="A0A1L9TF76"/>
<sequence length="188" mass="20860">MYKISHQIRDIPGLKSGLKPYQASSAEEGTSVAAPAAPATGWPPLVQAPNLTITLTNILAALSLKLPAGTLGDAFDLTLLLEYLAGFWAEKNDAYVYDEFVKLPEDAWFDHQFMRVSFDQLSDLLALYSLTVFSQQADFNILPPHLARELLEALRVLWDHWSQATGVPEGWFRGLRARIQFAESAAVL</sequence>
<evidence type="ECO:0000313" key="2">
    <source>
        <dbReference type="Proteomes" id="UP000184356"/>
    </source>
</evidence>
<dbReference type="VEuPathDB" id="FungiDB:ASPSYDRAFT_90249"/>
<proteinExistence type="predicted"/>
<dbReference type="EMBL" id="KV878587">
    <property type="protein sequence ID" value="OJJ58062.1"/>
    <property type="molecule type" value="Genomic_DNA"/>
</dbReference>
<dbReference type="RefSeq" id="XP_040701868.1">
    <property type="nucleotide sequence ID" value="XM_040852305.1"/>
</dbReference>
<dbReference type="GeneID" id="63768378"/>
<protein>
    <submittedName>
        <fullName evidence="1">Uncharacterized protein</fullName>
    </submittedName>
</protein>
<dbReference type="Proteomes" id="UP000184356">
    <property type="component" value="Unassembled WGS sequence"/>
</dbReference>
<reference evidence="2" key="1">
    <citation type="journal article" date="2017" name="Genome Biol.">
        <title>Comparative genomics reveals high biological diversity and specific adaptations in the industrially and medically important fungal genus Aspergillus.</title>
        <authorList>
            <person name="de Vries R.P."/>
            <person name="Riley R."/>
            <person name="Wiebenga A."/>
            <person name="Aguilar-Osorio G."/>
            <person name="Amillis S."/>
            <person name="Uchima C.A."/>
            <person name="Anderluh G."/>
            <person name="Asadollahi M."/>
            <person name="Askin M."/>
            <person name="Barry K."/>
            <person name="Battaglia E."/>
            <person name="Bayram O."/>
            <person name="Benocci T."/>
            <person name="Braus-Stromeyer S.A."/>
            <person name="Caldana C."/>
            <person name="Canovas D."/>
            <person name="Cerqueira G.C."/>
            <person name="Chen F."/>
            <person name="Chen W."/>
            <person name="Choi C."/>
            <person name="Clum A."/>
            <person name="Dos Santos R.A."/>
            <person name="Damasio A.R."/>
            <person name="Diallinas G."/>
            <person name="Emri T."/>
            <person name="Fekete E."/>
            <person name="Flipphi M."/>
            <person name="Freyberg S."/>
            <person name="Gallo A."/>
            <person name="Gournas C."/>
            <person name="Habgood R."/>
            <person name="Hainaut M."/>
            <person name="Harispe M.L."/>
            <person name="Henrissat B."/>
            <person name="Hilden K.S."/>
            <person name="Hope R."/>
            <person name="Hossain A."/>
            <person name="Karabika E."/>
            <person name="Karaffa L."/>
            <person name="Karanyi Z."/>
            <person name="Krasevec N."/>
            <person name="Kuo A."/>
            <person name="Kusch H."/>
            <person name="LaButti K."/>
            <person name="Lagendijk E.L."/>
            <person name="Lapidus A."/>
            <person name="Levasseur A."/>
            <person name="Lindquist E."/>
            <person name="Lipzen A."/>
            <person name="Logrieco A.F."/>
            <person name="MacCabe A."/>
            <person name="Maekelae M.R."/>
            <person name="Malavazi I."/>
            <person name="Melin P."/>
            <person name="Meyer V."/>
            <person name="Mielnichuk N."/>
            <person name="Miskei M."/>
            <person name="Molnar A.P."/>
            <person name="Mule G."/>
            <person name="Ngan C.Y."/>
            <person name="Orejas M."/>
            <person name="Orosz E."/>
            <person name="Ouedraogo J.P."/>
            <person name="Overkamp K.M."/>
            <person name="Park H.-S."/>
            <person name="Perrone G."/>
            <person name="Piumi F."/>
            <person name="Punt P.J."/>
            <person name="Ram A.F."/>
            <person name="Ramon A."/>
            <person name="Rauscher S."/>
            <person name="Record E."/>
            <person name="Riano-Pachon D.M."/>
            <person name="Robert V."/>
            <person name="Roehrig J."/>
            <person name="Ruller R."/>
            <person name="Salamov A."/>
            <person name="Salih N.S."/>
            <person name="Samson R.A."/>
            <person name="Sandor E."/>
            <person name="Sanguinetti M."/>
            <person name="Schuetze T."/>
            <person name="Sepcic K."/>
            <person name="Shelest E."/>
            <person name="Sherlock G."/>
            <person name="Sophianopoulou V."/>
            <person name="Squina F.M."/>
            <person name="Sun H."/>
            <person name="Susca A."/>
            <person name="Todd R.B."/>
            <person name="Tsang A."/>
            <person name="Unkles S.E."/>
            <person name="van de Wiele N."/>
            <person name="van Rossen-Uffink D."/>
            <person name="Oliveira J.V."/>
            <person name="Vesth T.C."/>
            <person name="Visser J."/>
            <person name="Yu J.-H."/>
            <person name="Zhou M."/>
            <person name="Andersen M.R."/>
            <person name="Archer D.B."/>
            <person name="Baker S.E."/>
            <person name="Benoit I."/>
            <person name="Brakhage A.A."/>
            <person name="Braus G.H."/>
            <person name="Fischer R."/>
            <person name="Frisvad J.C."/>
            <person name="Goldman G.H."/>
            <person name="Houbraken J."/>
            <person name="Oakley B."/>
            <person name="Pocsi I."/>
            <person name="Scazzocchio C."/>
            <person name="Seiboth B."/>
            <person name="vanKuyk P.A."/>
            <person name="Wortman J."/>
            <person name="Dyer P.S."/>
            <person name="Grigoriev I.V."/>
        </authorList>
    </citation>
    <scope>NUCLEOTIDE SEQUENCE [LARGE SCALE GENOMIC DNA]</scope>
    <source>
        <strain evidence="2">CBS 593.65</strain>
    </source>
</reference>
<keyword evidence="2" id="KW-1185">Reference proteome</keyword>
<evidence type="ECO:0000313" key="1">
    <source>
        <dbReference type="EMBL" id="OJJ58062.1"/>
    </source>
</evidence>
<gene>
    <name evidence="1" type="ORF">ASPSYDRAFT_90249</name>
</gene>
<accession>A0A1L9TF76</accession>
<name>A0A1L9TF76_9EURO</name>